<keyword evidence="3" id="KW-0472">Membrane</keyword>
<feature type="region of interest" description="Disordered" evidence="2">
    <location>
        <begin position="1"/>
        <end position="59"/>
    </location>
</feature>
<keyword evidence="5" id="KW-1185">Reference proteome</keyword>
<keyword evidence="1" id="KW-0175">Coiled coil</keyword>
<gene>
    <name evidence="4" type="ORF">WNY58_12130</name>
</gene>
<name>A0ABU9TTV3_9GAMM</name>
<proteinExistence type="predicted"/>
<evidence type="ECO:0000313" key="5">
    <source>
        <dbReference type="Proteomes" id="UP001449225"/>
    </source>
</evidence>
<evidence type="ECO:0000256" key="2">
    <source>
        <dbReference type="SAM" id="MobiDB-lite"/>
    </source>
</evidence>
<comment type="caution">
    <text evidence="4">The sequence shown here is derived from an EMBL/GenBank/DDBJ whole genome shotgun (WGS) entry which is preliminary data.</text>
</comment>
<dbReference type="PANTHER" id="PTHR38043:SF1">
    <property type="entry name" value="PROTEIN HEMX"/>
    <property type="match status" value="1"/>
</dbReference>
<feature type="coiled-coil region" evidence="1">
    <location>
        <begin position="152"/>
        <end position="193"/>
    </location>
</feature>
<organism evidence="4 5">
    <name type="scientific">Neptuniibacter pectenicola</name>
    <dbReference type="NCBI Taxonomy" id="1806669"/>
    <lineage>
        <taxon>Bacteria</taxon>
        <taxon>Pseudomonadati</taxon>
        <taxon>Pseudomonadota</taxon>
        <taxon>Gammaproteobacteria</taxon>
        <taxon>Oceanospirillales</taxon>
        <taxon>Oceanospirillaceae</taxon>
        <taxon>Neptuniibacter</taxon>
    </lineage>
</organism>
<evidence type="ECO:0000256" key="1">
    <source>
        <dbReference type="SAM" id="Coils"/>
    </source>
</evidence>
<keyword evidence="4" id="KW-0808">Transferase</keyword>
<sequence length="438" mass="48100">MSDKKKTPQEESTEAPKSHTSDVLDEATEETKETVEETATLDSKDNAKDPTPPNDEADVNDAIDEAVKNAEINKTAAANEVVAEKLAKQEKQRATWPGKLALPLSIIALGAAGYLYWLSLQQNSSVEQNNAAIEAQVSASLSDARSAIDQSLASMNQKLGQLQAQSQADKNNIDELQARLTKSIQQVTATQNTSRKDWLLAEVEYLLRLANQRVLMEQTTEGAIKLLKSADKILKETDDVSIYEVRKALAADIAALEAVPALDTEGVFLKLGALNNQVPNLRLIPISEQRKLPDLLEEVTPDSVSESWTAGLEASWGKAVDKLDKLVVIQHRDEPIEPLLSPEQSYYLQQNLHLMLEQAQLALLQRKQASYDASLEKAHGWIATYFEEKDSTTQSLLNGITELQGVKVTAEMPDISGSLRTLKGYLSQMAKLKEQGAS</sequence>
<evidence type="ECO:0000256" key="3">
    <source>
        <dbReference type="SAM" id="Phobius"/>
    </source>
</evidence>
<dbReference type="EMBL" id="JBBMRA010000011">
    <property type="protein sequence ID" value="MEM5537141.1"/>
    <property type="molecule type" value="Genomic_DNA"/>
</dbReference>
<evidence type="ECO:0000313" key="4">
    <source>
        <dbReference type="EMBL" id="MEM5537141.1"/>
    </source>
</evidence>
<keyword evidence="4" id="KW-0489">Methyltransferase</keyword>
<keyword evidence="3" id="KW-1133">Transmembrane helix</keyword>
<dbReference type="GO" id="GO:0004851">
    <property type="term" value="F:uroporphyrin-III C-methyltransferase activity"/>
    <property type="evidence" value="ECO:0007669"/>
    <property type="project" value="UniProtKB-EC"/>
</dbReference>
<dbReference type="InterPro" id="IPR007470">
    <property type="entry name" value="HemX"/>
</dbReference>
<dbReference type="RefSeq" id="WP_075109489.1">
    <property type="nucleotide sequence ID" value="NZ_CAXBCE010000028.1"/>
</dbReference>
<dbReference type="Proteomes" id="UP001449225">
    <property type="component" value="Unassembled WGS sequence"/>
</dbReference>
<reference evidence="4 5" key="1">
    <citation type="submission" date="2024-03" db="EMBL/GenBank/DDBJ databases">
        <title>Community enrichment and isolation of bacterial strains for fucoidan degradation.</title>
        <authorList>
            <person name="Sichert A."/>
        </authorList>
    </citation>
    <scope>NUCLEOTIDE SEQUENCE [LARGE SCALE GENOMIC DNA]</scope>
    <source>
        <strain evidence="4 5">AS76</strain>
    </source>
</reference>
<keyword evidence="3" id="KW-0812">Transmembrane</keyword>
<feature type="transmembrane region" description="Helical" evidence="3">
    <location>
        <begin position="100"/>
        <end position="118"/>
    </location>
</feature>
<feature type="compositionally biased region" description="Basic and acidic residues" evidence="2">
    <location>
        <begin position="1"/>
        <end position="22"/>
    </location>
</feature>
<protein>
    <submittedName>
        <fullName evidence="4">Uroporphyrinogen-III C-methyltransferase</fullName>
        <ecNumber evidence="4">2.1.1.107</ecNumber>
    </submittedName>
</protein>
<dbReference type="GO" id="GO:0032259">
    <property type="term" value="P:methylation"/>
    <property type="evidence" value="ECO:0007669"/>
    <property type="project" value="UniProtKB-KW"/>
</dbReference>
<dbReference type="EC" id="2.1.1.107" evidence="4"/>
<dbReference type="PANTHER" id="PTHR38043">
    <property type="entry name" value="PROTEIN HEMX"/>
    <property type="match status" value="1"/>
</dbReference>
<accession>A0ABU9TTV3</accession>
<dbReference type="Pfam" id="PF04375">
    <property type="entry name" value="HemX"/>
    <property type="match status" value="1"/>
</dbReference>